<evidence type="ECO:0000256" key="7">
    <source>
        <dbReference type="ARBA" id="ARBA00038093"/>
    </source>
</evidence>
<feature type="domain" description="PIN" evidence="9">
    <location>
        <begin position="3"/>
        <end position="124"/>
    </location>
</feature>
<comment type="function">
    <text evidence="8">Toxic component of a toxin-antitoxin (TA) system. An RNase.</text>
</comment>
<dbReference type="PANTHER" id="PTHR33653">
    <property type="entry name" value="RIBONUCLEASE VAPC2"/>
    <property type="match status" value="1"/>
</dbReference>
<dbReference type="InterPro" id="IPR002716">
    <property type="entry name" value="PIN_dom"/>
</dbReference>
<comment type="cofactor">
    <cofactor evidence="1 8">
        <name>Mg(2+)</name>
        <dbReference type="ChEBI" id="CHEBI:18420"/>
    </cofactor>
</comment>
<dbReference type="AlphaFoldDB" id="A0A080LYS0"/>
<accession>A0A080LYS0</accession>
<dbReference type="EMBL" id="JDVG02000136">
    <property type="protein sequence ID" value="KFB73931.1"/>
    <property type="molecule type" value="Genomic_DNA"/>
</dbReference>
<dbReference type="GO" id="GO:0004519">
    <property type="term" value="F:endonuclease activity"/>
    <property type="evidence" value="ECO:0007669"/>
    <property type="project" value="UniProtKB-KW"/>
</dbReference>
<dbReference type="EC" id="3.1.-.-" evidence="8"/>
<sequence>MRYMLDTNICIYAIKNRPASVLAALRAKQSGGIGISSISVAELYFGAEKSGSPRNLQALQHFLEPLEIADFDLAAAQAYGKLRHTLEGTGIPIGPLDTQIAAHALVLGVCLVTNNTREFERVPGLQLEKWAE</sequence>
<keyword evidence="4 8" id="KW-0479">Metal-binding</keyword>
<keyword evidence="10" id="KW-0255">Endonuclease</keyword>
<dbReference type="SUPFAM" id="SSF88723">
    <property type="entry name" value="PIN domain-like"/>
    <property type="match status" value="1"/>
</dbReference>
<dbReference type="InterPro" id="IPR050556">
    <property type="entry name" value="Type_II_TA_system_RNase"/>
</dbReference>
<gene>
    <name evidence="10" type="primary">vapC_4</name>
    <name evidence="8" type="synonym">vapC</name>
    <name evidence="10" type="ORF">AW09_000795</name>
</gene>
<evidence type="ECO:0000256" key="8">
    <source>
        <dbReference type="HAMAP-Rule" id="MF_00265"/>
    </source>
</evidence>
<keyword evidence="3 8" id="KW-0540">Nuclease</keyword>
<comment type="caution">
    <text evidence="10">The sequence shown here is derived from an EMBL/GenBank/DDBJ whole genome shotgun (WGS) entry which is preliminary data.</text>
</comment>
<evidence type="ECO:0000256" key="5">
    <source>
        <dbReference type="ARBA" id="ARBA00022801"/>
    </source>
</evidence>
<keyword evidence="8" id="KW-0800">Toxin</keyword>
<evidence type="ECO:0000259" key="9">
    <source>
        <dbReference type="Pfam" id="PF01850"/>
    </source>
</evidence>
<dbReference type="InterPro" id="IPR029060">
    <property type="entry name" value="PIN-like_dom_sf"/>
</dbReference>
<proteinExistence type="inferred from homology"/>
<keyword evidence="2 8" id="KW-1277">Toxin-antitoxin system</keyword>
<evidence type="ECO:0000256" key="6">
    <source>
        <dbReference type="ARBA" id="ARBA00022842"/>
    </source>
</evidence>
<evidence type="ECO:0000256" key="2">
    <source>
        <dbReference type="ARBA" id="ARBA00022649"/>
    </source>
</evidence>
<dbReference type="Pfam" id="PF01850">
    <property type="entry name" value="PIN"/>
    <property type="match status" value="1"/>
</dbReference>
<dbReference type="GO" id="GO:0004540">
    <property type="term" value="F:RNA nuclease activity"/>
    <property type="evidence" value="ECO:0007669"/>
    <property type="project" value="InterPro"/>
</dbReference>
<protein>
    <recommendedName>
        <fullName evidence="8">Ribonuclease VapC</fullName>
        <shortName evidence="8">RNase VapC</shortName>
        <ecNumber evidence="8">3.1.-.-</ecNumber>
    </recommendedName>
    <alternativeName>
        <fullName evidence="8">Toxin VapC</fullName>
    </alternativeName>
</protein>
<evidence type="ECO:0000256" key="4">
    <source>
        <dbReference type="ARBA" id="ARBA00022723"/>
    </source>
</evidence>
<evidence type="ECO:0000313" key="10">
    <source>
        <dbReference type="EMBL" id="KFB73931.1"/>
    </source>
</evidence>
<dbReference type="HAMAP" id="MF_00265">
    <property type="entry name" value="VapC_Nob1"/>
    <property type="match status" value="1"/>
</dbReference>
<dbReference type="CDD" id="cd09881">
    <property type="entry name" value="PIN_VapC4-5_FitB-like"/>
    <property type="match status" value="1"/>
</dbReference>
<feature type="binding site" evidence="8">
    <location>
        <position position="97"/>
    </location>
    <ligand>
        <name>Mg(2+)</name>
        <dbReference type="ChEBI" id="CHEBI:18420"/>
    </ligand>
</feature>
<dbReference type="Proteomes" id="UP000020077">
    <property type="component" value="Unassembled WGS sequence"/>
</dbReference>
<dbReference type="InterPro" id="IPR022907">
    <property type="entry name" value="VapC_family"/>
</dbReference>
<dbReference type="PANTHER" id="PTHR33653:SF1">
    <property type="entry name" value="RIBONUCLEASE VAPC2"/>
    <property type="match status" value="1"/>
</dbReference>
<dbReference type="GO" id="GO:0000287">
    <property type="term" value="F:magnesium ion binding"/>
    <property type="evidence" value="ECO:0007669"/>
    <property type="project" value="UniProtKB-UniRule"/>
</dbReference>
<keyword evidence="6 8" id="KW-0460">Magnesium</keyword>
<evidence type="ECO:0000256" key="1">
    <source>
        <dbReference type="ARBA" id="ARBA00001946"/>
    </source>
</evidence>
<dbReference type="GO" id="GO:0016787">
    <property type="term" value="F:hydrolase activity"/>
    <property type="evidence" value="ECO:0007669"/>
    <property type="project" value="UniProtKB-KW"/>
</dbReference>
<keyword evidence="5 8" id="KW-0378">Hydrolase</keyword>
<evidence type="ECO:0000256" key="3">
    <source>
        <dbReference type="ARBA" id="ARBA00022722"/>
    </source>
</evidence>
<comment type="similarity">
    <text evidence="7 8">Belongs to the PINc/VapC protein family.</text>
</comment>
<name>A0A080LYS0_9PROT</name>
<reference evidence="10 11" key="1">
    <citation type="submission" date="2014-02" db="EMBL/GenBank/DDBJ databases">
        <title>Expanding our view of genomic diversity in Candidatus Accumulibacter clades.</title>
        <authorList>
            <person name="Skennerton C.T."/>
            <person name="Barr J.J."/>
            <person name="Slater F.R."/>
            <person name="Bond P.L."/>
            <person name="Tyson G.W."/>
        </authorList>
    </citation>
    <scope>NUCLEOTIDE SEQUENCE [LARGE SCALE GENOMIC DNA]</scope>
    <source>
        <strain evidence="11">BA-91</strain>
    </source>
</reference>
<evidence type="ECO:0000313" key="11">
    <source>
        <dbReference type="Proteomes" id="UP000020077"/>
    </source>
</evidence>
<feature type="binding site" evidence="8">
    <location>
        <position position="6"/>
    </location>
    <ligand>
        <name>Mg(2+)</name>
        <dbReference type="ChEBI" id="CHEBI:18420"/>
    </ligand>
</feature>
<dbReference type="GO" id="GO:0090729">
    <property type="term" value="F:toxin activity"/>
    <property type="evidence" value="ECO:0007669"/>
    <property type="project" value="UniProtKB-KW"/>
</dbReference>
<organism evidence="10 11">
    <name type="scientific">Candidatus Accumulibacter phosphatis</name>
    <dbReference type="NCBI Taxonomy" id="327160"/>
    <lineage>
        <taxon>Bacteria</taxon>
        <taxon>Pseudomonadati</taxon>
        <taxon>Pseudomonadota</taxon>
        <taxon>Betaproteobacteria</taxon>
        <taxon>Candidatus Accumulibacter</taxon>
    </lineage>
</organism>
<dbReference type="Gene3D" id="3.40.50.1010">
    <property type="entry name" value="5'-nuclease"/>
    <property type="match status" value="1"/>
</dbReference>